<organism evidence="3 4">
    <name type="scientific">Aphanomyces euteiches</name>
    <dbReference type="NCBI Taxonomy" id="100861"/>
    <lineage>
        <taxon>Eukaryota</taxon>
        <taxon>Sar</taxon>
        <taxon>Stramenopiles</taxon>
        <taxon>Oomycota</taxon>
        <taxon>Saprolegniomycetes</taxon>
        <taxon>Saprolegniales</taxon>
        <taxon>Verrucalvaceae</taxon>
        <taxon>Aphanomyces</taxon>
    </lineage>
</organism>
<dbReference type="PANTHER" id="PTHR12436">
    <property type="entry name" value="80 KDA MCM3-ASSOCIATED PROTEIN"/>
    <property type="match status" value="1"/>
</dbReference>
<dbReference type="InterPro" id="IPR000717">
    <property type="entry name" value="PCI_dom"/>
</dbReference>
<feature type="compositionally biased region" description="Pro residues" evidence="1">
    <location>
        <begin position="53"/>
        <end position="62"/>
    </location>
</feature>
<feature type="region of interest" description="Disordered" evidence="1">
    <location>
        <begin position="49"/>
        <end position="177"/>
    </location>
</feature>
<reference evidence="3 4" key="1">
    <citation type="submission" date="2019-07" db="EMBL/GenBank/DDBJ databases">
        <title>Genomics analysis of Aphanomyces spp. identifies a new class of oomycete effector associated with host adaptation.</title>
        <authorList>
            <person name="Gaulin E."/>
        </authorList>
    </citation>
    <scope>NUCLEOTIDE SEQUENCE [LARGE SCALE GENOMIC DNA]</scope>
    <source>
        <strain evidence="3 4">ATCC 201684</strain>
    </source>
</reference>
<proteinExistence type="predicted"/>
<dbReference type="InterPro" id="IPR045107">
    <property type="entry name" value="SAC3/GANP/THP3"/>
</dbReference>
<protein>
    <recommendedName>
        <fullName evidence="2">PCI domain-containing protein</fullName>
    </recommendedName>
</protein>
<comment type="caution">
    <text evidence="3">The sequence shown here is derived from an EMBL/GenBank/DDBJ whole genome shotgun (WGS) entry which is preliminary data.</text>
</comment>
<dbReference type="GO" id="GO:0005634">
    <property type="term" value="C:nucleus"/>
    <property type="evidence" value="ECO:0007669"/>
    <property type="project" value="TreeGrafter"/>
</dbReference>
<keyword evidence="4" id="KW-1185">Reference proteome</keyword>
<name>A0A6G0XGS1_9STRA</name>
<evidence type="ECO:0000313" key="3">
    <source>
        <dbReference type="EMBL" id="KAF0739415.1"/>
    </source>
</evidence>
<accession>A0A6G0XGS1</accession>
<dbReference type="AlphaFoldDB" id="A0A6G0XGS1"/>
<gene>
    <name evidence="3" type="ORF">Ae201684_004983</name>
</gene>
<dbReference type="PANTHER" id="PTHR12436:SF4">
    <property type="entry name" value="LEUKOCYTE RECEPTOR CLUSTER MEMBER 8"/>
    <property type="match status" value="1"/>
</dbReference>
<dbReference type="Proteomes" id="UP000481153">
    <property type="component" value="Unassembled WGS sequence"/>
</dbReference>
<evidence type="ECO:0000259" key="2">
    <source>
        <dbReference type="PROSITE" id="PS50250"/>
    </source>
</evidence>
<feature type="domain" description="PCI" evidence="2">
    <location>
        <begin position="446"/>
        <end position="627"/>
    </location>
</feature>
<dbReference type="PROSITE" id="PS50250">
    <property type="entry name" value="PCI"/>
    <property type="match status" value="1"/>
</dbReference>
<dbReference type="Pfam" id="PF03399">
    <property type="entry name" value="SAC3_GANP"/>
    <property type="match status" value="1"/>
</dbReference>
<evidence type="ECO:0000313" key="4">
    <source>
        <dbReference type="Proteomes" id="UP000481153"/>
    </source>
</evidence>
<dbReference type="EMBL" id="VJMJ01000064">
    <property type="protein sequence ID" value="KAF0739415.1"/>
    <property type="molecule type" value="Genomic_DNA"/>
</dbReference>
<dbReference type="VEuPathDB" id="FungiDB:AeMF1_016860"/>
<sequence>MNPQQSNPGVVQYAGYSQFYASSAPARPPFRPPLVQGQQQYAFQNPHQAYQYVPPPRPPLQVPGPRGTVAAPPRPIPAAVSSGSRWDKIPPSSNPVATSVQKNQWHWNTGKTMPTPTAPSTSKYAPPVTVASAPPRPYTPTTSKFHAQPFPPSKFQDQPTPVSTSSTSSTPAAGQWPSSLKSYVERAFANCRSDADKSIVQSILKEKISAAMTANNLWTKNWDAESLPLNASTSAVAATQPPPRPMINVRPPPPPAAMTPFPRPPMMPMPQQMPKPHSMPESFIPLDSKKGAKKKASKRKADSDDGFDDDLDGLNKKMQRQQRFLKDSFIANTIRTPSYTGPLQVLNDEGELDLEAMIIKGTCTKIEKDYLRLTSAPHPSAVRPEPILKKALDMVRNKWKEGKCDYLYVVSQMKSIRQDCTVQHIKNDFTVLVYETHARIALEEGDMNEFNQCQTQLRQLYESGIAGNRTEFLAYRILYCIYVCLQGKTDNSGNVGMYRALSMVTSEDRKDSTVRHALAVREAVFANDYQSFFKLYAEPPKMSGYLMDAYVNHMRLQALKIMCKAYQPSIPIDFIKTLLLLEGKEGQAFIKECGIQFVGGNKGPREAVDCKASDIVSVLKSNAKSLL</sequence>
<evidence type="ECO:0000256" key="1">
    <source>
        <dbReference type="SAM" id="MobiDB-lite"/>
    </source>
</evidence>
<dbReference type="InterPro" id="IPR005062">
    <property type="entry name" value="SAC3/GANP/THP3_conserved"/>
</dbReference>
<feature type="compositionally biased region" description="Low complexity" evidence="1">
    <location>
        <begin position="159"/>
        <end position="171"/>
    </location>
</feature>
<feature type="region of interest" description="Disordered" evidence="1">
    <location>
        <begin position="236"/>
        <end position="313"/>
    </location>
</feature>
<dbReference type="Gene3D" id="1.25.40.990">
    <property type="match status" value="1"/>
</dbReference>
<feature type="compositionally biased region" description="Pro residues" evidence="1">
    <location>
        <begin position="240"/>
        <end position="273"/>
    </location>
</feature>
<feature type="compositionally biased region" description="Polar residues" evidence="1">
    <location>
        <begin position="94"/>
        <end position="123"/>
    </location>
</feature>